<comment type="caution">
    <text evidence="2">The sequence shown here is derived from an EMBL/GenBank/DDBJ whole genome shotgun (WGS) entry which is preliminary data.</text>
</comment>
<protein>
    <submittedName>
        <fullName evidence="2">Uncharacterized protein</fullName>
    </submittedName>
</protein>
<evidence type="ECO:0000256" key="1">
    <source>
        <dbReference type="SAM" id="SignalP"/>
    </source>
</evidence>
<evidence type="ECO:0000313" key="3">
    <source>
        <dbReference type="Proteomes" id="UP000289857"/>
    </source>
</evidence>
<feature type="signal peptide" evidence="1">
    <location>
        <begin position="1"/>
        <end position="25"/>
    </location>
</feature>
<gene>
    <name evidence="2" type="ORF">EQG61_08560</name>
</gene>
<keyword evidence="3" id="KW-1185">Reference proteome</keyword>
<reference evidence="3" key="1">
    <citation type="submission" date="2019-01" db="EMBL/GenBank/DDBJ databases">
        <title>Cytophagaceae bacterium strain CAR-16.</title>
        <authorList>
            <person name="Chen W.-M."/>
        </authorList>
    </citation>
    <scope>NUCLEOTIDE SEQUENCE [LARGE SCALE GENOMIC DNA]</scope>
    <source>
        <strain evidence="3">WWJ-16</strain>
    </source>
</reference>
<proteinExistence type="predicted"/>
<dbReference type="OrthoDB" id="1354210at2"/>
<name>A0A4Q1K9P8_9FLAO</name>
<dbReference type="Proteomes" id="UP000289857">
    <property type="component" value="Unassembled WGS sequence"/>
</dbReference>
<dbReference type="AlphaFoldDB" id="A0A4Q1K9P8"/>
<feature type="chain" id="PRO_5021022750" evidence="1">
    <location>
        <begin position="26"/>
        <end position="151"/>
    </location>
</feature>
<dbReference type="EMBL" id="SBKN01000004">
    <property type="protein sequence ID" value="RXR22623.1"/>
    <property type="molecule type" value="Genomic_DNA"/>
</dbReference>
<keyword evidence="1" id="KW-0732">Signal</keyword>
<sequence>MKRILFCLIIIISLTSFKTIGSATAYLNCQSESGRTKFKAEIQDIEGGLEKAELTIDGIKLIFTGEENSNVIFDSKNGVYTIAIESKPSKDFSKYKFLKFWAIPKTFKTIIENNVEGKYEFKAILYSTEPRKGKDLQTPKIELNCKLEYKI</sequence>
<dbReference type="RefSeq" id="WP_129461508.1">
    <property type="nucleotide sequence ID" value="NZ_SBKN01000004.1"/>
</dbReference>
<evidence type="ECO:0000313" key="2">
    <source>
        <dbReference type="EMBL" id="RXR22623.1"/>
    </source>
</evidence>
<accession>A0A4Q1K9P8</accession>
<organism evidence="2 3">
    <name type="scientific">Flavobacterium stagni</name>
    <dbReference type="NCBI Taxonomy" id="2506421"/>
    <lineage>
        <taxon>Bacteria</taxon>
        <taxon>Pseudomonadati</taxon>
        <taxon>Bacteroidota</taxon>
        <taxon>Flavobacteriia</taxon>
        <taxon>Flavobacteriales</taxon>
        <taxon>Flavobacteriaceae</taxon>
        <taxon>Flavobacterium</taxon>
    </lineage>
</organism>